<dbReference type="AlphaFoldDB" id="W8S0L1"/>
<dbReference type="Gene3D" id="3.30.300.180">
    <property type="match status" value="1"/>
</dbReference>
<dbReference type="CDD" id="cd00009">
    <property type="entry name" value="AAA"/>
    <property type="match status" value="1"/>
</dbReference>
<feature type="region of interest" description="Domain IV, binds dsDNA" evidence="8">
    <location>
        <begin position="365"/>
        <end position="484"/>
    </location>
</feature>
<dbReference type="SUPFAM" id="SSF52540">
    <property type="entry name" value="P-loop containing nucleoside triphosphate hydrolases"/>
    <property type="match status" value="1"/>
</dbReference>
<dbReference type="Pfam" id="PF08299">
    <property type="entry name" value="Bac_DnaA_C"/>
    <property type="match status" value="1"/>
</dbReference>
<dbReference type="RefSeq" id="WP_025311539.1">
    <property type="nucleotide sequence ID" value="NZ_CP004372.1"/>
</dbReference>
<feature type="domain" description="AAA+ ATPase" evidence="13">
    <location>
        <begin position="176"/>
        <end position="309"/>
    </location>
</feature>
<feature type="compositionally biased region" description="Low complexity" evidence="12">
    <location>
        <begin position="118"/>
        <end position="133"/>
    </location>
</feature>
<dbReference type="CDD" id="cd06571">
    <property type="entry name" value="Bac_DnaA_C"/>
    <property type="match status" value="1"/>
</dbReference>
<dbReference type="InterPro" id="IPR013159">
    <property type="entry name" value="DnaA_C"/>
</dbReference>
<keyword evidence="7 8" id="KW-0238">DNA-binding</keyword>
<dbReference type="InterPro" id="IPR020591">
    <property type="entry name" value="Chromosome_initiator_DnaA-like"/>
</dbReference>
<evidence type="ECO:0000256" key="7">
    <source>
        <dbReference type="ARBA" id="ARBA00023125"/>
    </source>
</evidence>
<reference evidence="15 16" key="1">
    <citation type="submission" date="2013-03" db="EMBL/GenBank/DDBJ databases">
        <authorList>
            <person name="Fiebig A."/>
            <person name="Goeker M."/>
            <person name="Klenk H.-P.P."/>
        </authorList>
    </citation>
    <scope>NUCLEOTIDE SEQUENCE [LARGE SCALE GENOMIC DNA]</scope>
    <source>
        <strain evidence="16">DSM 19469</strain>
    </source>
</reference>
<sequence length="484" mass="53493">MTNETWGMVRGELLKSIGKNNFSAWIEPITFDRLEDRTARFHAPTSFIGSWVSQNFGDLILRHLASAGVGVDRVEIAVGKPTRAPAPATNGAPAAEPVAATATAEIAPVPSPAQLRSPAAPVTTAAPAAQPRAGKADDLPGAQLNPNFTFDAFVVGKPNELAHAAARRVAEGGEVTFNPLFLYGGVGLGKTHLMHAIAWELRANMPEARILYLSAEQFMYRFVRALREQDTLGFKQMFRSVDVLMVDDVQFIAGKTSTQEEFFHTFNALVEMGKQIVISGDRAPVDMDELDARIASRLQCGLVVDLHPTDYELRLGVLQHKAETMRQRNPSLNIAPGVLEFIAQKVSSNIRVLEGALTRLFAFADLVRKDISMEMTQDCLSDILRATDRKVTMDEIIKKTCEYYNIRQADMMSANRARAIARPRQVAMFLCKKLTTRSLPEIGRKFGGRDHTTILYGVRKIEELMQVDSQIAEDAEILRRALEA</sequence>
<dbReference type="PRINTS" id="PR00051">
    <property type="entry name" value="DNAA"/>
</dbReference>
<keyword evidence="5 8" id="KW-0067">ATP-binding</keyword>
<dbReference type="InterPro" id="IPR038454">
    <property type="entry name" value="DnaA_N_sf"/>
</dbReference>
<comment type="subunit">
    <text evidence="8">Oligomerizes as a right-handed, spiral filament on DNA at oriC.</text>
</comment>
<dbReference type="GO" id="GO:0005886">
    <property type="term" value="C:plasma membrane"/>
    <property type="evidence" value="ECO:0007669"/>
    <property type="project" value="TreeGrafter"/>
</dbReference>
<dbReference type="PANTHER" id="PTHR30050">
    <property type="entry name" value="CHROMOSOMAL REPLICATION INITIATOR PROTEIN DNAA"/>
    <property type="match status" value="1"/>
</dbReference>
<evidence type="ECO:0000256" key="10">
    <source>
        <dbReference type="RuleBase" id="RU000577"/>
    </source>
</evidence>
<feature type="binding site" evidence="8">
    <location>
        <position position="189"/>
    </location>
    <ligand>
        <name>ATP</name>
        <dbReference type="ChEBI" id="CHEBI:30616"/>
    </ligand>
</feature>
<dbReference type="InterPro" id="IPR027417">
    <property type="entry name" value="P-loop_NTPase"/>
</dbReference>
<keyword evidence="4 8" id="KW-0547">Nucleotide-binding</keyword>
<evidence type="ECO:0000256" key="12">
    <source>
        <dbReference type="SAM" id="MobiDB-lite"/>
    </source>
</evidence>
<evidence type="ECO:0000256" key="9">
    <source>
        <dbReference type="NCBIfam" id="TIGR00362"/>
    </source>
</evidence>
<evidence type="ECO:0000256" key="2">
    <source>
        <dbReference type="ARBA" id="ARBA00022490"/>
    </source>
</evidence>
<dbReference type="Pfam" id="PF00308">
    <property type="entry name" value="Bac_DnaA"/>
    <property type="match status" value="1"/>
</dbReference>
<evidence type="ECO:0000256" key="8">
    <source>
        <dbReference type="HAMAP-Rule" id="MF_00377"/>
    </source>
</evidence>
<dbReference type="Gene3D" id="1.10.8.60">
    <property type="match status" value="1"/>
</dbReference>
<keyword evidence="2 8" id="KW-0963">Cytoplasm</keyword>
<dbReference type="EMBL" id="CP004372">
    <property type="protein sequence ID" value="AHM03687.1"/>
    <property type="molecule type" value="Genomic_DNA"/>
</dbReference>
<dbReference type="Gene3D" id="3.40.50.300">
    <property type="entry name" value="P-loop containing nucleotide triphosphate hydrolases"/>
    <property type="match status" value="1"/>
</dbReference>
<dbReference type="FunFam" id="3.40.50.300:FF:000668">
    <property type="entry name" value="Chromosomal replication initiator protein DnaA"/>
    <property type="match status" value="1"/>
</dbReference>
<dbReference type="GO" id="GO:0008289">
    <property type="term" value="F:lipid binding"/>
    <property type="evidence" value="ECO:0007669"/>
    <property type="project" value="UniProtKB-KW"/>
</dbReference>
<dbReference type="Pfam" id="PF11638">
    <property type="entry name" value="DnaA_N"/>
    <property type="match status" value="1"/>
</dbReference>
<evidence type="ECO:0000256" key="1">
    <source>
        <dbReference type="ARBA" id="ARBA00006583"/>
    </source>
</evidence>
<organism evidence="15 16">
    <name type="scientific">Roseicyclus elongatus DSM 19469</name>
    <dbReference type="NCBI Taxonomy" id="1294273"/>
    <lineage>
        <taxon>Bacteria</taxon>
        <taxon>Pseudomonadati</taxon>
        <taxon>Pseudomonadota</taxon>
        <taxon>Alphaproteobacteria</taxon>
        <taxon>Rhodobacterales</taxon>
        <taxon>Roseobacteraceae</taxon>
        <taxon>Roseicyclus</taxon>
    </lineage>
</organism>
<evidence type="ECO:0000256" key="4">
    <source>
        <dbReference type="ARBA" id="ARBA00022741"/>
    </source>
</evidence>
<evidence type="ECO:0000256" key="11">
    <source>
        <dbReference type="RuleBase" id="RU004227"/>
    </source>
</evidence>
<dbReference type="GO" id="GO:0005524">
    <property type="term" value="F:ATP binding"/>
    <property type="evidence" value="ECO:0007669"/>
    <property type="project" value="UniProtKB-UniRule"/>
</dbReference>
<feature type="domain" description="Chromosomal replication initiator DnaA C-terminal" evidence="14">
    <location>
        <begin position="392"/>
        <end position="461"/>
    </location>
</feature>
<comment type="similarity">
    <text evidence="1 8 11">Belongs to the DnaA family.</text>
</comment>
<evidence type="ECO:0000313" key="16">
    <source>
        <dbReference type="Proteomes" id="UP000019593"/>
    </source>
</evidence>
<dbReference type="HAMAP" id="MF_00377">
    <property type="entry name" value="DnaA_bact"/>
    <property type="match status" value="1"/>
</dbReference>
<feature type="binding site" evidence="8">
    <location>
        <position position="190"/>
    </location>
    <ligand>
        <name>ATP</name>
        <dbReference type="ChEBI" id="CHEBI:30616"/>
    </ligand>
</feature>
<dbReference type="PANTHER" id="PTHR30050:SF2">
    <property type="entry name" value="CHROMOSOMAL REPLICATION INITIATOR PROTEIN DNAA"/>
    <property type="match status" value="1"/>
</dbReference>
<dbReference type="InterPro" id="IPR013317">
    <property type="entry name" value="DnaA_dom"/>
</dbReference>
<dbReference type="GO" id="GO:0006270">
    <property type="term" value="P:DNA replication initiation"/>
    <property type="evidence" value="ECO:0007669"/>
    <property type="project" value="UniProtKB-UniRule"/>
</dbReference>
<keyword evidence="6 8" id="KW-0446">Lipid-binding</keyword>
<dbReference type="InterPro" id="IPR018312">
    <property type="entry name" value="Chromosome_initiator_DnaA_CS"/>
</dbReference>
<dbReference type="InterPro" id="IPR010921">
    <property type="entry name" value="Trp_repressor/repl_initiator"/>
</dbReference>
<dbReference type="eggNOG" id="COG0593">
    <property type="taxonomic scope" value="Bacteria"/>
</dbReference>
<dbReference type="GO" id="GO:0003688">
    <property type="term" value="F:DNA replication origin binding"/>
    <property type="evidence" value="ECO:0007669"/>
    <property type="project" value="UniProtKB-UniRule"/>
</dbReference>
<proteinExistence type="inferred from homology"/>
<keyword evidence="3 8" id="KW-0235">DNA replication</keyword>
<dbReference type="STRING" id="1294273.roselon_01299"/>
<feature type="binding site" evidence="8">
    <location>
        <position position="187"/>
    </location>
    <ligand>
        <name>ATP</name>
        <dbReference type="ChEBI" id="CHEBI:30616"/>
    </ligand>
</feature>
<keyword evidence="16" id="KW-1185">Reference proteome</keyword>
<dbReference type="GO" id="GO:0006275">
    <property type="term" value="P:regulation of DNA replication"/>
    <property type="evidence" value="ECO:0007669"/>
    <property type="project" value="UniProtKB-UniRule"/>
</dbReference>
<evidence type="ECO:0000259" key="14">
    <source>
        <dbReference type="SMART" id="SM00760"/>
    </source>
</evidence>
<comment type="caution">
    <text evidence="8">Lacks conserved residue(s) required for the propagation of feature annotation.</text>
</comment>
<dbReference type="SUPFAM" id="SSF48295">
    <property type="entry name" value="TrpR-like"/>
    <property type="match status" value="1"/>
</dbReference>
<gene>
    <name evidence="8" type="primary">dnaA</name>
    <name evidence="15" type="ORF">roselon_01299</name>
</gene>
<dbReference type="Gene3D" id="1.10.1750.10">
    <property type="match status" value="1"/>
</dbReference>
<accession>W8S0L1</accession>
<dbReference type="PROSITE" id="PS01008">
    <property type="entry name" value="DNAA"/>
    <property type="match status" value="1"/>
</dbReference>
<name>W8S0L1_9RHOB</name>
<comment type="subcellular location">
    <subcellularLocation>
        <location evidence="8">Cytoplasm</location>
    </subcellularLocation>
</comment>
<dbReference type="InterPro" id="IPR003593">
    <property type="entry name" value="AAA+_ATPase"/>
</dbReference>
<evidence type="ECO:0000256" key="6">
    <source>
        <dbReference type="ARBA" id="ARBA00023121"/>
    </source>
</evidence>
<feature type="binding site" evidence="8">
    <location>
        <position position="191"/>
    </location>
    <ligand>
        <name>ATP</name>
        <dbReference type="ChEBI" id="CHEBI:30616"/>
    </ligand>
</feature>
<feature type="region of interest" description="Disordered" evidence="12">
    <location>
        <begin position="112"/>
        <end position="140"/>
    </location>
</feature>
<dbReference type="PATRIC" id="fig|1294273.3.peg.1276"/>
<evidence type="ECO:0000313" key="15">
    <source>
        <dbReference type="EMBL" id="AHM03687.1"/>
    </source>
</evidence>
<comment type="function">
    <text evidence="8 10">Plays an essential role in the initiation and regulation of chromosomal replication. ATP-DnaA binds to the origin of replication (oriC) to initiate formation of the DNA replication initiation complex once per cell cycle. Binds the DnaA box (a 9 base pair repeat at the origin) and separates the double-stranded (ds)DNA. Forms a right-handed helical filament on oriC DNA; dsDNA binds to the exterior of the filament while single-stranded (ss)DNA is stabiized in the filament's interior. The ATP-DnaA-oriC complex binds and stabilizes one strand of the AT-rich DNA unwinding element (DUE), permitting loading of DNA polymerase. After initiation quickly degrades to an ADP-DnaA complex that is not apt for DNA replication. Binds acidic phospholipids.</text>
</comment>
<dbReference type="OrthoDB" id="9807019at2"/>
<dbReference type="SMART" id="SM00760">
    <property type="entry name" value="Bac_DnaA_C"/>
    <property type="match status" value="1"/>
</dbReference>
<dbReference type="SMART" id="SM00382">
    <property type="entry name" value="AAA"/>
    <property type="match status" value="1"/>
</dbReference>
<dbReference type="InterPro" id="IPR001957">
    <property type="entry name" value="Chromosome_initiator_DnaA"/>
</dbReference>
<feature type="region of interest" description="Domain I, interacts with DnaA modulators" evidence="8">
    <location>
        <begin position="1"/>
        <end position="100"/>
    </location>
</feature>
<evidence type="ECO:0000256" key="5">
    <source>
        <dbReference type="ARBA" id="ARBA00022840"/>
    </source>
</evidence>
<protein>
    <recommendedName>
        <fullName evidence="8 9">Chromosomal replication initiator protein DnaA</fullName>
    </recommendedName>
</protein>
<evidence type="ECO:0000259" key="13">
    <source>
        <dbReference type="SMART" id="SM00382"/>
    </source>
</evidence>
<evidence type="ECO:0000256" key="3">
    <source>
        <dbReference type="ARBA" id="ARBA00022705"/>
    </source>
</evidence>
<dbReference type="KEGG" id="red:roselon_01299"/>
<comment type="domain">
    <text evidence="8">Domain I is involved in oligomerization and binding regulators, domain II is flexibile and of varying length in different bacteria, domain III forms the AAA+ region, while domain IV binds dsDNA.</text>
</comment>
<dbReference type="Proteomes" id="UP000019593">
    <property type="component" value="Chromosome"/>
</dbReference>
<dbReference type="GO" id="GO:0005737">
    <property type="term" value="C:cytoplasm"/>
    <property type="evidence" value="ECO:0007669"/>
    <property type="project" value="UniProtKB-SubCell"/>
</dbReference>
<dbReference type="NCBIfam" id="TIGR00362">
    <property type="entry name" value="DnaA"/>
    <property type="match status" value="1"/>
</dbReference>
<dbReference type="InterPro" id="IPR024633">
    <property type="entry name" value="DnaA_N_dom"/>
</dbReference>
<dbReference type="HOGENOM" id="CLU_026910_3_0_5"/>